<evidence type="ECO:0000313" key="2">
    <source>
        <dbReference type="EMBL" id="GAO43573.1"/>
    </source>
</evidence>
<dbReference type="STRING" id="1220578.FPE01S_02_06780"/>
<dbReference type="EMBL" id="BBWV01000002">
    <property type="protein sequence ID" value="GAO43573.1"/>
    <property type="molecule type" value="Genomic_DNA"/>
</dbReference>
<organism evidence="2 3">
    <name type="scientific">Flavihumibacter petaseus NBRC 106054</name>
    <dbReference type="NCBI Taxonomy" id="1220578"/>
    <lineage>
        <taxon>Bacteria</taxon>
        <taxon>Pseudomonadati</taxon>
        <taxon>Bacteroidota</taxon>
        <taxon>Chitinophagia</taxon>
        <taxon>Chitinophagales</taxon>
        <taxon>Chitinophagaceae</taxon>
        <taxon>Flavihumibacter</taxon>
    </lineage>
</organism>
<accession>A0A0E9N1D7</accession>
<gene>
    <name evidence="2" type="ORF">FPE01S_02_06780</name>
</gene>
<keyword evidence="1" id="KW-1133">Transmembrane helix</keyword>
<name>A0A0E9N1D7_9BACT</name>
<keyword evidence="1" id="KW-0812">Transmembrane</keyword>
<feature type="transmembrane region" description="Helical" evidence="1">
    <location>
        <begin position="106"/>
        <end position="126"/>
    </location>
</feature>
<evidence type="ECO:0008006" key="4">
    <source>
        <dbReference type="Google" id="ProtNLM"/>
    </source>
</evidence>
<dbReference type="Proteomes" id="UP000033121">
    <property type="component" value="Unassembled WGS sequence"/>
</dbReference>
<proteinExistence type="predicted"/>
<evidence type="ECO:0000313" key="3">
    <source>
        <dbReference type="Proteomes" id="UP000033121"/>
    </source>
</evidence>
<keyword evidence="1" id="KW-0472">Membrane</keyword>
<keyword evidence="3" id="KW-1185">Reference proteome</keyword>
<dbReference type="AlphaFoldDB" id="A0A0E9N1D7"/>
<sequence length="146" mass="16502">MILSRSTFLFCSFLLLASPFLVQKLIWLNSVERTNGVMHYIGKSQSGQIMSVYSVIRFFDGKDSVWFNGSSNMFFDRGEVIPVIYPKEHPSEAKIDNFVSVWGDTVAYAGIPGLILLIVFIHPEIIPRKARIKLTTGKPYLTILEA</sequence>
<reference evidence="2 3" key="1">
    <citation type="submission" date="2015-04" db="EMBL/GenBank/DDBJ databases">
        <title>Whole genome shotgun sequence of Flavihumibacter petaseus NBRC 106054.</title>
        <authorList>
            <person name="Miyazawa S."/>
            <person name="Hosoyama A."/>
            <person name="Hashimoto M."/>
            <person name="Noguchi M."/>
            <person name="Tsuchikane K."/>
            <person name="Ohji S."/>
            <person name="Yamazoe A."/>
            <person name="Ichikawa N."/>
            <person name="Kimura A."/>
            <person name="Fujita N."/>
        </authorList>
    </citation>
    <scope>NUCLEOTIDE SEQUENCE [LARGE SCALE GENOMIC DNA]</scope>
    <source>
        <strain evidence="2 3">NBRC 106054</strain>
    </source>
</reference>
<protein>
    <recommendedName>
        <fullName evidence="4">DUF3592 domain-containing protein</fullName>
    </recommendedName>
</protein>
<comment type="caution">
    <text evidence="2">The sequence shown here is derived from an EMBL/GenBank/DDBJ whole genome shotgun (WGS) entry which is preliminary data.</text>
</comment>
<evidence type="ECO:0000256" key="1">
    <source>
        <dbReference type="SAM" id="Phobius"/>
    </source>
</evidence>